<evidence type="ECO:0008006" key="3">
    <source>
        <dbReference type="Google" id="ProtNLM"/>
    </source>
</evidence>
<keyword evidence="2" id="KW-1185">Reference proteome</keyword>
<protein>
    <recommendedName>
        <fullName evidence="3">PRC-barrel domain-containing protein</fullName>
    </recommendedName>
</protein>
<accession>M0LXV1</accession>
<organism evidence="1 2">
    <name type="scientific">Halococcus hamelinensis 100A6</name>
    <dbReference type="NCBI Taxonomy" id="1132509"/>
    <lineage>
        <taxon>Archaea</taxon>
        <taxon>Methanobacteriati</taxon>
        <taxon>Methanobacteriota</taxon>
        <taxon>Stenosarchaea group</taxon>
        <taxon>Halobacteria</taxon>
        <taxon>Halobacteriales</taxon>
        <taxon>Halococcaceae</taxon>
        <taxon>Halococcus</taxon>
    </lineage>
</organism>
<sequence>MKFEESDEGKRVVDREGNVIGEVATVRDGIGYVRKTGEESVIDAITTSLGWDDSAIQELEREHVDAIDDTEVRLRAFWSGPSGRRGFIPTSVIPSRWCDRSKPFVAGAG</sequence>
<evidence type="ECO:0000313" key="1">
    <source>
        <dbReference type="EMBL" id="EMA37988.1"/>
    </source>
</evidence>
<dbReference type="RefSeq" id="WP_007693880.1">
    <property type="nucleotide sequence ID" value="NZ_AJRK01000427.1"/>
</dbReference>
<evidence type="ECO:0000313" key="2">
    <source>
        <dbReference type="Proteomes" id="UP000011566"/>
    </source>
</evidence>
<dbReference type="AlphaFoldDB" id="M0LXV1"/>
<proteinExistence type="predicted"/>
<dbReference type="Proteomes" id="UP000011566">
    <property type="component" value="Unassembled WGS sequence"/>
</dbReference>
<dbReference type="OrthoDB" id="229248at2157"/>
<gene>
    <name evidence="1" type="ORF">C447_11145</name>
</gene>
<dbReference type="PATRIC" id="fig|1132509.6.peg.2516"/>
<name>M0LXV1_9EURY</name>
<reference evidence="1 2" key="1">
    <citation type="journal article" date="2014" name="PLoS Genet.">
        <title>Phylogenetically driven sequencing of extremely halophilic archaea reveals strategies for static and dynamic osmo-response.</title>
        <authorList>
            <person name="Becker E.A."/>
            <person name="Seitzer P.M."/>
            <person name="Tritt A."/>
            <person name="Larsen D."/>
            <person name="Krusor M."/>
            <person name="Yao A.I."/>
            <person name="Wu D."/>
            <person name="Madern D."/>
            <person name="Eisen J.A."/>
            <person name="Darling A.E."/>
            <person name="Facciotti M.T."/>
        </authorList>
    </citation>
    <scope>NUCLEOTIDE SEQUENCE [LARGE SCALE GENOMIC DNA]</scope>
    <source>
        <strain evidence="1 2">100A6</strain>
    </source>
</reference>
<comment type="caution">
    <text evidence="1">The sequence shown here is derived from an EMBL/GenBank/DDBJ whole genome shotgun (WGS) entry which is preliminary data.</text>
</comment>
<dbReference type="EMBL" id="AOMB01000032">
    <property type="protein sequence ID" value="EMA37988.1"/>
    <property type="molecule type" value="Genomic_DNA"/>
</dbReference>